<name>A0A0C3SEV8_PHLG1</name>
<gene>
    <name evidence="4" type="ORF">PHLGIDRAFT_172853</name>
</gene>
<dbReference type="AlphaFoldDB" id="A0A0C3SEV8"/>
<organism evidence="4 5">
    <name type="scientific">Phlebiopsis gigantea (strain 11061_1 CR5-6)</name>
    <name type="common">White-rot fungus</name>
    <name type="synonym">Peniophora gigantea</name>
    <dbReference type="NCBI Taxonomy" id="745531"/>
    <lineage>
        <taxon>Eukaryota</taxon>
        <taxon>Fungi</taxon>
        <taxon>Dikarya</taxon>
        <taxon>Basidiomycota</taxon>
        <taxon>Agaricomycotina</taxon>
        <taxon>Agaricomycetes</taxon>
        <taxon>Polyporales</taxon>
        <taxon>Phanerochaetaceae</taxon>
        <taxon>Phlebiopsis</taxon>
    </lineage>
</organism>
<dbReference type="SUPFAM" id="SSF51905">
    <property type="entry name" value="FAD/NAD(P)-binding domain"/>
    <property type="match status" value="1"/>
</dbReference>
<evidence type="ECO:0000313" key="5">
    <source>
        <dbReference type="Proteomes" id="UP000053257"/>
    </source>
</evidence>
<dbReference type="PANTHER" id="PTHR13789">
    <property type="entry name" value="MONOOXYGENASE"/>
    <property type="match status" value="1"/>
</dbReference>
<evidence type="ECO:0008006" key="6">
    <source>
        <dbReference type="Google" id="ProtNLM"/>
    </source>
</evidence>
<comment type="similarity">
    <text evidence="1">Belongs to the paxM FAD-dependent monooxygenase family.</text>
</comment>
<evidence type="ECO:0000313" key="4">
    <source>
        <dbReference type="EMBL" id="KIP11010.1"/>
    </source>
</evidence>
<dbReference type="GO" id="GO:0004497">
    <property type="term" value="F:monooxygenase activity"/>
    <property type="evidence" value="ECO:0007669"/>
    <property type="project" value="UniProtKB-KW"/>
</dbReference>
<dbReference type="Proteomes" id="UP000053257">
    <property type="component" value="Unassembled WGS sequence"/>
</dbReference>
<accession>A0A0C3SEV8</accession>
<dbReference type="HOGENOM" id="CLU_009665_19_3_1"/>
<keyword evidence="5" id="KW-1185">Reference proteome</keyword>
<dbReference type="STRING" id="745531.A0A0C3SEV8"/>
<keyword evidence="3" id="KW-0503">Monooxygenase</keyword>
<dbReference type="OrthoDB" id="420606at2759"/>
<evidence type="ECO:0000256" key="2">
    <source>
        <dbReference type="ARBA" id="ARBA00023002"/>
    </source>
</evidence>
<keyword evidence="2" id="KW-0560">Oxidoreductase</keyword>
<protein>
    <recommendedName>
        <fullName evidence="6">FAD-binding domain-containing protein</fullName>
    </recommendedName>
</protein>
<evidence type="ECO:0000256" key="3">
    <source>
        <dbReference type="ARBA" id="ARBA00023033"/>
    </source>
</evidence>
<dbReference type="Gene3D" id="3.50.50.60">
    <property type="entry name" value="FAD/NAD(P)-binding domain"/>
    <property type="match status" value="1"/>
</dbReference>
<proteinExistence type="inferred from homology"/>
<sequence>MTSPSEVIEKTLLPIKFIIVGGGLSGLSCAVALTRVTAGWGLIDEMCKRSSPHMDTINFYDCKENKWLGRHVYKEDVLRECGDGQWLFLSHTDLRGVLYEAATNGGADIRTGCTVTAIHPASRTVTLANGDNLVADVIIAADGVGGIGRKTLVGRELELSPSGYILYSTTLPLNLVSEVPEIKGGTDDNASAVCVHYGNGICVYSYPVNPAGDLAIHIYGPDDGKGGDWADHSASIVDAVRGQSPWVEKLATLVPPATRVRAYDYEDLEDWVHAGSSRFLAVGAAAHPLPEGSLQSFGMLVEDAAVLGKLFSYLQKEDQIPNILWGFQDIRQPRCVAVKERETYRAKLFTLKYGPEQVSRDQSLSQGADLGLYSLEEPRVLFTYDGDEAGADWWHGWGKLQENARHPRHHVAAPVKVGVEVEIEAAVH</sequence>
<dbReference type="EMBL" id="KN840449">
    <property type="protein sequence ID" value="KIP11010.1"/>
    <property type="molecule type" value="Genomic_DNA"/>
</dbReference>
<dbReference type="InterPro" id="IPR036188">
    <property type="entry name" value="FAD/NAD-bd_sf"/>
</dbReference>
<dbReference type="InterPro" id="IPR050493">
    <property type="entry name" value="FAD-dep_Monooxygenase_BioMet"/>
</dbReference>
<dbReference type="PANTHER" id="PTHR13789:SF147">
    <property type="entry name" value="PUTATIVE (AFU_ORTHOLOGUE AFUA_2G01950)-RELATED"/>
    <property type="match status" value="1"/>
</dbReference>
<reference evidence="4 5" key="1">
    <citation type="journal article" date="2014" name="PLoS Genet.">
        <title>Analysis of the Phlebiopsis gigantea genome, transcriptome and secretome provides insight into its pioneer colonization strategies of wood.</title>
        <authorList>
            <person name="Hori C."/>
            <person name="Ishida T."/>
            <person name="Igarashi K."/>
            <person name="Samejima M."/>
            <person name="Suzuki H."/>
            <person name="Master E."/>
            <person name="Ferreira P."/>
            <person name="Ruiz-Duenas F.J."/>
            <person name="Held B."/>
            <person name="Canessa P."/>
            <person name="Larrondo L.F."/>
            <person name="Schmoll M."/>
            <person name="Druzhinina I.S."/>
            <person name="Kubicek C.P."/>
            <person name="Gaskell J.A."/>
            <person name="Kersten P."/>
            <person name="St John F."/>
            <person name="Glasner J."/>
            <person name="Sabat G."/>
            <person name="Splinter BonDurant S."/>
            <person name="Syed K."/>
            <person name="Yadav J."/>
            <person name="Mgbeahuruike A.C."/>
            <person name="Kovalchuk A."/>
            <person name="Asiegbu F.O."/>
            <person name="Lackner G."/>
            <person name="Hoffmeister D."/>
            <person name="Rencoret J."/>
            <person name="Gutierrez A."/>
            <person name="Sun H."/>
            <person name="Lindquist E."/>
            <person name="Barry K."/>
            <person name="Riley R."/>
            <person name="Grigoriev I.V."/>
            <person name="Henrissat B."/>
            <person name="Kues U."/>
            <person name="Berka R.M."/>
            <person name="Martinez A.T."/>
            <person name="Covert S.F."/>
            <person name="Blanchette R.A."/>
            <person name="Cullen D."/>
        </authorList>
    </citation>
    <scope>NUCLEOTIDE SEQUENCE [LARGE SCALE GENOMIC DNA]</scope>
    <source>
        <strain evidence="4 5">11061_1 CR5-6</strain>
    </source>
</reference>
<evidence type="ECO:0000256" key="1">
    <source>
        <dbReference type="ARBA" id="ARBA00007992"/>
    </source>
</evidence>